<evidence type="ECO:0000256" key="1">
    <source>
        <dbReference type="ARBA" id="ARBA00022475"/>
    </source>
</evidence>
<evidence type="ECO:0000256" key="4">
    <source>
        <dbReference type="ARBA" id="ARBA00023136"/>
    </source>
</evidence>
<dbReference type="Proteomes" id="UP000580891">
    <property type="component" value="Unassembled WGS sequence"/>
</dbReference>
<dbReference type="PANTHER" id="PTHR35529:SF2">
    <property type="entry name" value="SPORULATION PROTEIN YTAF-RELATED"/>
    <property type="match status" value="1"/>
</dbReference>
<accession>A0A7V9YYS0</accession>
<dbReference type="EMBL" id="JACDUU010000002">
    <property type="protein sequence ID" value="MBA2870932.1"/>
    <property type="molecule type" value="Genomic_DNA"/>
</dbReference>
<protein>
    <submittedName>
        <fullName evidence="6">Putative sporulation protein YtaF</fullName>
    </submittedName>
</protein>
<feature type="transmembrane region" description="Helical" evidence="5">
    <location>
        <begin position="67"/>
        <end position="85"/>
    </location>
</feature>
<reference evidence="6 7" key="1">
    <citation type="submission" date="2020-07" db="EMBL/GenBank/DDBJ databases">
        <title>Genomic Encyclopedia of Type Strains, Phase IV (KMG-IV): sequencing the most valuable type-strain genomes for metagenomic binning, comparative biology and taxonomic classification.</title>
        <authorList>
            <person name="Goeker M."/>
        </authorList>
    </citation>
    <scope>NUCLEOTIDE SEQUENCE [LARGE SCALE GENOMIC DNA]</scope>
    <source>
        <strain evidence="6 7">DSM 25220</strain>
    </source>
</reference>
<evidence type="ECO:0000256" key="5">
    <source>
        <dbReference type="SAM" id="Phobius"/>
    </source>
</evidence>
<keyword evidence="3 5" id="KW-1133">Transmembrane helix</keyword>
<proteinExistence type="predicted"/>
<keyword evidence="7" id="KW-1185">Reference proteome</keyword>
<dbReference type="InterPro" id="IPR003810">
    <property type="entry name" value="Mntp/YtaF"/>
</dbReference>
<evidence type="ECO:0000256" key="3">
    <source>
        <dbReference type="ARBA" id="ARBA00022989"/>
    </source>
</evidence>
<keyword evidence="1" id="KW-1003">Cell membrane</keyword>
<name>A0A7V9YYS0_9BACL</name>
<feature type="transmembrane region" description="Helical" evidence="5">
    <location>
        <begin position="32"/>
        <end position="55"/>
    </location>
</feature>
<keyword evidence="2 5" id="KW-0812">Transmembrane</keyword>
<evidence type="ECO:0000313" key="7">
    <source>
        <dbReference type="Proteomes" id="UP000580891"/>
    </source>
</evidence>
<gene>
    <name evidence="6" type="ORF">HNQ85_001202</name>
</gene>
<keyword evidence="4 5" id="KW-0472">Membrane</keyword>
<sequence length="123" mass="13437">MFLSLMMLAFAVCMDSFEIGFTYGLRKMKIPLLSICIIALCSSIVLFLSMHFGTLLTKFFSTEQTEMVGGCILIGIGFISIVNLFRKSNSSAETVDLDQSGIITGKEAWLLGLFMSIDAVAAE</sequence>
<evidence type="ECO:0000256" key="2">
    <source>
        <dbReference type="ARBA" id="ARBA00022692"/>
    </source>
</evidence>
<comment type="caution">
    <text evidence="6">The sequence shown here is derived from an EMBL/GenBank/DDBJ whole genome shotgun (WGS) entry which is preliminary data.</text>
</comment>
<dbReference type="Pfam" id="PF02659">
    <property type="entry name" value="Mntp"/>
    <property type="match status" value="1"/>
</dbReference>
<organism evidence="6 7">
    <name type="scientific">[Anoxybacillus] calidus</name>
    <dbReference type="NCBI Taxonomy" id="575178"/>
    <lineage>
        <taxon>Bacteria</taxon>
        <taxon>Bacillati</taxon>
        <taxon>Bacillota</taxon>
        <taxon>Bacilli</taxon>
        <taxon>Bacillales</taxon>
        <taxon>Anoxybacillaceae</taxon>
        <taxon>Paranoxybacillus</taxon>
    </lineage>
</organism>
<evidence type="ECO:0000313" key="6">
    <source>
        <dbReference type="EMBL" id="MBA2870932.1"/>
    </source>
</evidence>
<dbReference type="PANTHER" id="PTHR35529">
    <property type="entry name" value="MANGANESE EFFLUX PUMP MNTP-RELATED"/>
    <property type="match status" value="1"/>
</dbReference>
<dbReference type="RefSeq" id="WP_181536820.1">
    <property type="nucleotide sequence ID" value="NZ_JACDUU010000002.1"/>
</dbReference>
<dbReference type="AlphaFoldDB" id="A0A7V9YYS0"/>